<evidence type="ECO:0000313" key="3">
    <source>
        <dbReference type="Proteomes" id="UP001499947"/>
    </source>
</evidence>
<dbReference type="SUPFAM" id="SSF55144">
    <property type="entry name" value="LigT-like"/>
    <property type="match status" value="1"/>
</dbReference>
<evidence type="ECO:0008006" key="4">
    <source>
        <dbReference type="Google" id="ProtNLM"/>
    </source>
</evidence>
<dbReference type="EMBL" id="BAAALR010000029">
    <property type="protein sequence ID" value="GAA1683218.1"/>
    <property type="molecule type" value="Genomic_DNA"/>
</dbReference>
<sequence>MPPTPMATPAVTAAPAVPATATVTAAPAVTATAAEPTDRFAQAPGDPYRYGVYLRPDPATCAAVTAVTSQLRAQYGIVSAGAFPPHATLVGSRHIVAPAEEIVAAVTRGLAGASPITVHNAGVRRQGVGLVYDVHHLADGVTPNAAFTDLAARVDQAVVPLEIPAPNPMGHQFDADTFRAHLSLVSHDMYVRPDLSEEVEEYVRGLPVPFPKSFPGNTVTLYRTRSDDWSGRWWQTLTWEHVHTWRLPH</sequence>
<gene>
    <name evidence="2" type="ORF">GCM10009680_23520</name>
</gene>
<reference evidence="3" key="1">
    <citation type="journal article" date="2019" name="Int. J. Syst. Evol. Microbiol.">
        <title>The Global Catalogue of Microorganisms (GCM) 10K type strain sequencing project: providing services to taxonomists for standard genome sequencing and annotation.</title>
        <authorList>
            <consortium name="The Broad Institute Genomics Platform"/>
            <consortium name="The Broad Institute Genome Sequencing Center for Infectious Disease"/>
            <person name="Wu L."/>
            <person name="Ma J."/>
        </authorList>
    </citation>
    <scope>NUCLEOTIDE SEQUENCE [LARGE SCALE GENOMIC DNA]</scope>
    <source>
        <strain evidence="3">JCM 13244</strain>
    </source>
</reference>
<evidence type="ECO:0000313" key="2">
    <source>
        <dbReference type="EMBL" id="GAA1683218.1"/>
    </source>
</evidence>
<keyword evidence="1" id="KW-0732">Signal</keyword>
<dbReference type="Proteomes" id="UP001499947">
    <property type="component" value="Unassembled WGS sequence"/>
</dbReference>
<organism evidence="2 3">
    <name type="scientific">Streptomyces yatensis</name>
    <dbReference type="NCBI Taxonomy" id="155177"/>
    <lineage>
        <taxon>Bacteria</taxon>
        <taxon>Bacillati</taxon>
        <taxon>Actinomycetota</taxon>
        <taxon>Actinomycetes</taxon>
        <taxon>Kitasatosporales</taxon>
        <taxon>Streptomycetaceae</taxon>
        <taxon>Streptomyces</taxon>
        <taxon>Streptomyces violaceusniger group</taxon>
    </lineage>
</organism>
<keyword evidence="3" id="KW-1185">Reference proteome</keyword>
<proteinExistence type="predicted"/>
<protein>
    <recommendedName>
        <fullName evidence="4">Heme utilization protein</fullName>
    </recommendedName>
</protein>
<evidence type="ECO:0000256" key="1">
    <source>
        <dbReference type="SAM" id="SignalP"/>
    </source>
</evidence>
<feature type="chain" id="PRO_5047005869" description="Heme utilization protein" evidence="1">
    <location>
        <begin position="22"/>
        <end position="249"/>
    </location>
</feature>
<dbReference type="Gene3D" id="3.90.1140.10">
    <property type="entry name" value="Cyclic phosphodiesterase"/>
    <property type="match status" value="1"/>
</dbReference>
<feature type="signal peptide" evidence="1">
    <location>
        <begin position="1"/>
        <end position="21"/>
    </location>
</feature>
<comment type="caution">
    <text evidence="2">The sequence shown here is derived from an EMBL/GenBank/DDBJ whole genome shotgun (WGS) entry which is preliminary data.</text>
</comment>
<accession>A0ABP4T6L1</accession>
<name>A0ABP4T6L1_9ACTN</name>
<dbReference type="InterPro" id="IPR009097">
    <property type="entry name" value="Cyclic_Pdiesterase"/>
</dbReference>